<dbReference type="Proteomes" id="UP001560296">
    <property type="component" value="Unassembled WGS sequence"/>
</dbReference>
<sequence>MVRHFIITWLVYWVAIAVLPVSSIYPAVGEAFLLQLMFVILVLAGYGVINVIAKAPALPQWGGREVMDSKILICVALALSFVGTAFLFYDKIYVQGIDYSRGIAFAREEWRRLGEHRDGQISSAFSVLGYLFSSGYYVAGLLVATVKGGMGQRFRLGVLVCVFVLLMANSLISGGRSNVLLLAVFFLGAVSSREGWRFSCLVGSKLARALLFFMMLWSVFYTLYVFYQRAEASNLTAIEYVSGFLPFLGLEIDQWYAGAMGDNYLSSLLAIVVLAVSYVTHSFSTTAAIIDGVQEDKVIVFLHAMNIFYKLGLVAPPDSSWFLAGRFPSLPGALWYQYGGFCFPVLCFFVGVVCALVRLVFLRAPSSILVFSLYVSSYAVLVLSPVLLALDFMSFPFVILSFIQIAMFAWFVGLLRRAFGRPARIQLH</sequence>
<feature type="transmembrane region" description="Helical" evidence="1">
    <location>
        <begin position="335"/>
        <end position="361"/>
    </location>
</feature>
<evidence type="ECO:0008006" key="4">
    <source>
        <dbReference type="Google" id="ProtNLM"/>
    </source>
</evidence>
<keyword evidence="1" id="KW-1133">Transmembrane helix</keyword>
<feature type="transmembrane region" description="Helical" evidence="1">
    <location>
        <begin position="156"/>
        <end position="173"/>
    </location>
</feature>
<feature type="transmembrane region" description="Helical" evidence="1">
    <location>
        <begin position="71"/>
        <end position="89"/>
    </location>
</feature>
<accession>A0ABV3YW26</accession>
<feature type="transmembrane region" description="Helical" evidence="1">
    <location>
        <begin position="121"/>
        <end position="144"/>
    </location>
</feature>
<evidence type="ECO:0000313" key="3">
    <source>
        <dbReference type="Proteomes" id="UP001560296"/>
    </source>
</evidence>
<evidence type="ECO:0000256" key="1">
    <source>
        <dbReference type="SAM" id="Phobius"/>
    </source>
</evidence>
<reference evidence="2 3" key="1">
    <citation type="submission" date="2024-07" db="EMBL/GenBank/DDBJ databases">
        <authorList>
            <person name="Li M."/>
        </authorList>
    </citation>
    <scope>NUCLEOTIDE SEQUENCE [LARGE SCALE GENOMIC DNA]</scope>
    <source>
        <strain evidence="2 3">25A3E</strain>
    </source>
</reference>
<keyword evidence="1" id="KW-0472">Membrane</keyword>
<feature type="transmembrane region" description="Helical" evidence="1">
    <location>
        <begin position="208"/>
        <end position="227"/>
    </location>
</feature>
<feature type="transmembrane region" description="Helical" evidence="1">
    <location>
        <begin position="394"/>
        <end position="415"/>
    </location>
</feature>
<feature type="transmembrane region" description="Helical" evidence="1">
    <location>
        <begin position="264"/>
        <end position="286"/>
    </location>
</feature>
<keyword evidence="1" id="KW-0812">Transmembrane</keyword>
<gene>
    <name evidence="2" type="ORF">AB5S05_08835</name>
</gene>
<proteinExistence type="predicted"/>
<feature type="transmembrane region" description="Helical" evidence="1">
    <location>
        <begin position="31"/>
        <end position="51"/>
    </location>
</feature>
<comment type="caution">
    <text evidence="2">The sequence shown here is derived from an EMBL/GenBank/DDBJ whole genome shotgun (WGS) entry which is preliminary data.</text>
</comment>
<evidence type="ECO:0000313" key="2">
    <source>
        <dbReference type="EMBL" id="MEX6502163.1"/>
    </source>
</evidence>
<protein>
    <recommendedName>
        <fullName evidence="4">Oligosaccharide repeat unit polymerase</fullName>
    </recommendedName>
</protein>
<dbReference type="EMBL" id="JBFTEG010000005">
    <property type="protein sequence ID" value="MEX6502163.1"/>
    <property type="molecule type" value="Genomic_DNA"/>
</dbReference>
<feature type="transmembrane region" description="Helical" evidence="1">
    <location>
        <begin position="7"/>
        <end position="25"/>
    </location>
</feature>
<keyword evidence="3" id="KW-1185">Reference proteome</keyword>
<feature type="transmembrane region" description="Helical" evidence="1">
    <location>
        <begin position="368"/>
        <end position="388"/>
    </location>
</feature>
<organism evidence="2 3">
    <name type="scientific">Pseudomonas zhanjiangensis</name>
    <dbReference type="NCBI Taxonomy" id="3239015"/>
    <lineage>
        <taxon>Bacteria</taxon>
        <taxon>Pseudomonadati</taxon>
        <taxon>Pseudomonadota</taxon>
        <taxon>Gammaproteobacteria</taxon>
        <taxon>Pseudomonadales</taxon>
        <taxon>Pseudomonadaceae</taxon>
        <taxon>Pseudomonas</taxon>
    </lineage>
</organism>
<dbReference type="RefSeq" id="WP_369287130.1">
    <property type="nucleotide sequence ID" value="NZ_JBFTEG010000005.1"/>
</dbReference>
<name>A0ABV3YW26_9PSED</name>